<dbReference type="PANTHER" id="PTHR42813">
    <property type="entry name" value="ZINC-TYPE ALCOHOL DEHYDROGENASE-LIKE"/>
    <property type="match status" value="1"/>
</dbReference>
<dbReference type="InterPro" id="IPR013154">
    <property type="entry name" value="ADH-like_N"/>
</dbReference>
<dbReference type="CDD" id="cd08286">
    <property type="entry name" value="FDH_like_ADH2"/>
    <property type="match status" value="1"/>
</dbReference>
<dbReference type="OrthoDB" id="3941538at2759"/>
<keyword evidence="8" id="KW-1185">Reference proteome</keyword>
<feature type="domain" description="Alcohol dehydrogenase-like C-terminal" evidence="5">
    <location>
        <begin position="190"/>
        <end position="320"/>
    </location>
</feature>
<dbReference type="InterPro" id="IPR013149">
    <property type="entry name" value="ADH-like_C"/>
</dbReference>
<dbReference type="Pfam" id="PF08240">
    <property type="entry name" value="ADH_N"/>
    <property type="match status" value="1"/>
</dbReference>
<evidence type="ECO:0000259" key="5">
    <source>
        <dbReference type="Pfam" id="PF00107"/>
    </source>
</evidence>
<protein>
    <recommendedName>
        <fullName evidence="9">Enoyl reductase (ER) domain-containing protein</fullName>
    </recommendedName>
</protein>
<evidence type="ECO:0000313" key="7">
    <source>
        <dbReference type="EMBL" id="TID26134.1"/>
    </source>
</evidence>
<dbReference type="InterPro" id="IPR036291">
    <property type="entry name" value="NAD(P)-bd_dom_sf"/>
</dbReference>
<sequence>MMKALTYLKPGVISWKNVPKPTLQEGKDVIGRVLATTICGSDLHILKGDVPETTELAQKNGENGLILGHEAVIEVESVGSEVSKFKKGDVCIVSCITSCGNCYYCKRNIQSHCNGTGLDSGWALGHLINGTQAEFMRVPFAEWSLFKAPKGIPNEKLLMLSDALPTAYEIGVLNGKVQKGDSVAIVGLGPVGLSALLTAKTLNPKQIIAIDLDDERLNLAKKLGATHTINSKGLTPNNIKGKVDEITTNFVPGREPGVDVAIECVGIAPTFELCQDLITPGGSIANVGVHGTSVNLKLQELWIKNIHISTGLVSAYSLEDLLSKVESGDLDPSPIITHHFKFDEFEKAYDVFKNASKTKAMKVVLTP</sequence>
<dbReference type="STRING" id="52247.A0A4T0X044"/>
<evidence type="ECO:0000256" key="1">
    <source>
        <dbReference type="ARBA" id="ARBA00001947"/>
    </source>
</evidence>
<dbReference type="SUPFAM" id="SSF50129">
    <property type="entry name" value="GroES-like"/>
    <property type="match status" value="1"/>
</dbReference>
<dbReference type="Gene3D" id="3.40.50.720">
    <property type="entry name" value="NAD(P)-binding Rossmann-like Domain"/>
    <property type="match status" value="1"/>
</dbReference>
<dbReference type="PANTHER" id="PTHR42813:SF4">
    <property type="entry name" value="NADP-DEPENDENT ISOPROPANOL DEHYDROGENASE"/>
    <property type="match status" value="1"/>
</dbReference>
<comment type="similarity">
    <text evidence="2">Belongs to the zinc-containing alcohol dehydrogenase family.</text>
</comment>
<feature type="domain" description="Alcohol dehydrogenase-like N-terminal" evidence="6">
    <location>
        <begin position="28"/>
        <end position="149"/>
    </location>
</feature>
<dbReference type="Pfam" id="PF00107">
    <property type="entry name" value="ADH_zinc_N"/>
    <property type="match status" value="1"/>
</dbReference>
<proteinExistence type="inferred from homology"/>
<evidence type="ECO:0000256" key="2">
    <source>
        <dbReference type="ARBA" id="ARBA00008072"/>
    </source>
</evidence>
<evidence type="ECO:0000256" key="4">
    <source>
        <dbReference type="ARBA" id="ARBA00022833"/>
    </source>
</evidence>
<keyword evidence="3" id="KW-0479">Metal-binding</keyword>
<accession>A0A4T0X044</accession>
<dbReference type="GO" id="GO:0046872">
    <property type="term" value="F:metal ion binding"/>
    <property type="evidence" value="ECO:0007669"/>
    <property type="project" value="UniProtKB-KW"/>
</dbReference>
<comment type="caution">
    <text evidence="7">The sequence shown here is derived from an EMBL/GenBank/DDBJ whole genome shotgun (WGS) entry which is preliminary data.</text>
</comment>
<keyword evidence="4" id="KW-0862">Zinc</keyword>
<dbReference type="EMBL" id="SELW01000468">
    <property type="protein sequence ID" value="TID26134.1"/>
    <property type="molecule type" value="Genomic_DNA"/>
</dbReference>
<comment type="cofactor">
    <cofactor evidence="1">
        <name>Zn(2+)</name>
        <dbReference type="ChEBI" id="CHEBI:29105"/>
    </cofactor>
</comment>
<evidence type="ECO:0000256" key="3">
    <source>
        <dbReference type="ARBA" id="ARBA00022723"/>
    </source>
</evidence>
<evidence type="ECO:0000259" key="6">
    <source>
        <dbReference type="Pfam" id="PF08240"/>
    </source>
</evidence>
<evidence type="ECO:0000313" key="8">
    <source>
        <dbReference type="Proteomes" id="UP000307173"/>
    </source>
</evidence>
<name>A0A4T0X044_9ASCO</name>
<dbReference type="AlphaFoldDB" id="A0A4T0X044"/>
<organism evidence="7 8">
    <name type="scientific">Pichia inconspicua</name>
    <dbReference type="NCBI Taxonomy" id="52247"/>
    <lineage>
        <taxon>Eukaryota</taxon>
        <taxon>Fungi</taxon>
        <taxon>Dikarya</taxon>
        <taxon>Ascomycota</taxon>
        <taxon>Saccharomycotina</taxon>
        <taxon>Pichiomycetes</taxon>
        <taxon>Pichiales</taxon>
        <taxon>Pichiaceae</taxon>
        <taxon>Pichia</taxon>
    </lineage>
</organism>
<dbReference type="SUPFAM" id="SSF51735">
    <property type="entry name" value="NAD(P)-binding Rossmann-fold domains"/>
    <property type="match status" value="1"/>
</dbReference>
<dbReference type="InterPro" id="IPR011032">
    <property type="entry name" value="GroES-like_sf"/>
</dbReference>
<dbReference type="Gene3D" id="3.90.180.10">
    <property type="entry name" value="Medium-chain alcohol dehydrogenases, catalytic domain"/>
    <property type="match status" value="1"/>
</dbReference>
<gene>
    <name evidence="7" type="ORF">CANINC_002829</name>
</gene>
<dbReference type="Proteomes" id="UP000307173">
    <property type="component" value="Unassembled WGS sequence"/>
</dbReference>
<reference evidence="7 8" key="1">
    <citation type="journal article" date="2019" name="Front. Genet.">
        <title>Whole-Genome Sequencing of the Opportunistic Yeast Pathogen Candida inconspicua Uncovers Its Hybrid Origin.</title>
        <authorList>
            <person name="Mixao V."/>
            <person name="Hansen A.P."/>
            <person name="Saus E."/>
            <person name="Boekhout T."/>
            <person name="Lass-Florl C."/>
            <person name="Gabaldon T."/>
        </authorList>
    </citation>
    <scope>NUCLEOTIDE SEQUENCE [LARGE SCALE GENOMIC DNA]</scope>
    <source>
        <strain evidence="7 8">CBS 180</strain>
    </source>
</reference>
<evidence type="ECO:0008006" key="9">
    <source>
        <dbReference type="Google" id="ProtNLM"/>
    </source>
</evidence>